<dbReference type="HOGENOM" id="CLU_1874549_0_0_0"/>
<dbReference type="AlphaFoldDB" id="B1GYL8"/>
<accession>B1GYL8</accession>
<dbReference type="Proteomes" id="UP000001691">
    <property type="component" value="Chromosome"/>
</dbReference>
<evidence type="ECO:0000313" key="1">
    <source>
        <dbReference type="EMBL" id="BAG14111.1"/>
    </source>
</evidence>
<proteinExistence type="predicted"/>
<dbReference type="KEGG" id="rsd:TGRD_617"/>
<gene>
    <name evidence="1" type="ordered locus">TGRD_617</name>
</gene>
<name>B1GYL8_ENDTX</name>
<keyword evidence="2" id="KW-1185">Reference proteome</keyword>
<protein>
    <submittedName>
        <fullName evidence="1">Uncharacterized protein</fullName>
    </submittedName>
</protein>
<dbReference type="EMBL" id="AP009510">
    <property type="protein sequence ID" value="BAG14111.1"/>
    <property type="molecule type" value="Genomic_DNA"/>
</dbReference>
<reference evidence="2" key="1">
    <citation type="journal article" date="2008" name="Proc. Natl. Acad. Sci. U.S.A.">
        <title>Complete genome of the uncultured termite group 1 bacteria in a single host protist cell.</title>
        <authorList>
            <person name="Hongoh Y."/>
            <person name="Sharma V.K."/>
            <person name="Prakash T."/>
            <person name="Noda S."/>
            <person name="Taylor T.D."/>
            <person name="Kudo T."/>
            <person name="Sakaki Y."/>
            <person name="Toyoda A."/>
            <person name="Hattori M."/>
            <person name="Ohkuma M."/>
        </authorList>
    </citation>
    <scope>NUCLEOTIDE SEQUENCE [LARGE SCALE GENOMIC DNA]</scope>
    <source>
        <strain evidence="2">Rs-D17 genomovar Ri2008</strain>
    </source>
</reference>
<sequence length="136" mass="15698">MKMRFIFILIMFCLLLMSYTVLDYPKRALGFSIEKFKNEKTGRFYEVFVMLKQQDCFDKSLNIIKDLEAEVVHKSFKNGYIIALNFSNSFDCCLNSTEAGIFITETETGGVKVEVISNNSLLAKKLSVEFFEKLRA</sequence>
<organism evidence="1 2">
    <name type="scientific">Endomicrobium trichonymphae</name>
    <dbReference type="NCBI Taxonomy" id="1408204"/>
    <lineage>
        <taxon>Bacteria</taxon>
        <taxon>Pseudomonadati</taxon>
        <taxon>Elusimicrobiota</taxon>
        <taxon>Endomicrobiia</taxon>
        <taxon>Endomicrobiales</taxon>
        <taxon>Endomicrobiaceae</taxon>
        <taxon>Candidatus Endomicrobiellum</taxon>
    </lineage>
</organism>
<evidence type="ECO:0000313" key="2">
    <source>
        <dbReference type="Proteomes" id="UP000001691"/>
    </source>
</evidence>